<comment type="cofactor">
    <cofactor evidence="15">
        <name>Mg(2+)</name>
        <dbReference type="ChEBI" id="CHEBI:18420"/>
    </cofactor>
    <text evidence="15">Binds 2 magnesium ions per tetramer.</text>
</comment>
<evidence type="ECO:0000256" key="10">
    <source>
        <dbReference type="ARBA" id="ARBA00022842"/>
    </source>
</evidence>
<dbReference type="Proteomes" id="UP001243420">
    <property type="component" value="Chromosome"/>
</dbReference>
<comment type="similarity">
    <text evidence="2 15">Belongs to the phenylalanyl-tRNA synthetase beta subunit family. Type 1 subfamily.</text>
</comment>
<dbReference type="HAMAP" id="MF_00283">
    <property type="entry name" value="Phe_tRNA_synth_beta1"/>
    <property type="match status" value="1"/>
</dbReference>
<evidence type="ECO:0000256" key="3">
    <source>
        <dbReference type="ARBA" id="ARBA00011209"/>
    </source>
</evidence>
<dbReference type="EC" id="6.1.1.20" evidence="15"/>
<dbReference type="SMART" id="SM00896">
    <property type="entry name" value="FDX-ACB"/>
    <property type="match status" value="1"/>
</dbReference>
<dbReference type="SUPFAM" id="SSF46955">
    <property type="entry name" value="Putative DNA-binding domain"/>
    <property type="match status" value="1"/>
</dbReference>
<dbReference type="InterPro" id="IPR020825">
    <property type="entry name" value="Phe-tRNA_synthase-like_B3/B4"/>
</dbReference>
<dbReference type="InterPro" id="IPR005121">
    <property type="entry name" value="Fdx_antiC-bd"/>
</dbReference>
<dbReference type="InterPro" id="IPR033714">
    <property type="entry name" value="tRNA_bind_bactPheRS"/>
</dbReference>
<dbReference type="RefSeq" id="WP_279964100.1">
    <property type="nucleotide sequence ID" value="NZ_CP122537.1"/>
</dbReference>
<dbReference type="SMART" id="SM00874">
    <property type="entry name" value="B5"/>
    <property type="match status" value="1"/>
</dbReference>
<evidence type="ECO:0000259" key="19">
    <source>
        <dbReference type="PROSITE" id="PS51447"/>
    </source>
</evidence>
<dbReference type="InterPro" id="IPR009061">
    <property type="entry name" value="DNA-bd_dom_put_sf"/>
</dbReference>
<dbReference type="Gene3D" id="3.30.930.10">
    <property type="entry name" value="Bira Bifunctional Protein, Domain 2"/>
    <property type="match status" value="1"/>
</dbReference>
<evidence type="ECO:0000256" key="6">
    <source>
        <dbReference type="ARBA" id="ARBA00022598"/>
    </source>
</evidence>
<reference evidence="21 22" key="1">
    <citation type="submission" date="2023-04" db="EMBL/GenBank/DDBJ databases">
        <title>Jannaschia ovalis sp. nov., a marine bacterium isolated from sea tidal flat.</title>
        <authorList>
            <person name="Kwon D.Y."/>
            <person name="Kim J.-J."/>
        </authorList>
    </citation>
    <scope>NUCLEOTIDE SEQUENCE [LARGE SCALE GENOMIC DNA]</scope>
    <source>
        <strain evidence="21 22">GRR-S6-38</strain>
    </source>
</reference>
<keyword evidence="13 15" id="KW-0030">Aminoacyl-tRNA synthetase</keyword>
<feature type="compositionally biased region" description="Gly residues" evidence="17">
    <location>
        <begin position="819"/>
        <end position="831"/>
    </location>
</feature>
<keyword evidence="22" id="KW-1185">Reference proteome</keyword>
<dbReference type="PROSITE" id="PS51447">
    <property type="entry name" value="FDX_ACB"/>
    <property type="match status" value="1"/>
</dbReference>
<dbReference type="SUPFAM" id="SSF56037">
    <property type="entry name" value="PheT/TilS domain"/>
    <property type="match status" value="1"/>
</dbReference>
<feature type="domain" description="TRNA-binding" evidence="18">
    <location>
        <begin position="39"/>
        <end position="147"/>
    </location>
</feature>
<evidence type="ECO:0000256" key="2">
    <source>
        <dbReference type="ARBA" id="ARBA00008653"/>
    </source>
</evidence>
<keyword evidence="9 15" id="KW-0067">ATP-binding</keyword>
<keyword evidence="11 16" id="KW-0694">RNA-binding</keyword>
<dbReference type="NCBIfam" id="TIGR00472">
    <property type="entry name" value="pheT_bact"/>
    <property type="match status" value="1"/>
</dbReference>
<evidence type="ECO:0000256" key="11">
    <source>
        <dbReference type="ARBA" id="ARBA00022884"/>
    </source>
</evidence>
<dbReference type="Gene3D" id="2.40.50.140">
    <property type="entry name" value="Nucleic acid-binding proteins"/>
    <property type="match status" value="1"/>
</dbReference>
<feature type="domain" description="FDX-ACB" evidence="19">
    <location>
        <begin position="703"/>
        <end position="798"/>
    </location>
</feature>
<dbReference type="Gene3D" id="3.30.70.380">
    <property type="entry name" value="Ferrodoxin-fold anticodon-binding domain"/>
    <property type="match status" value="1"/>
</dbReference>
<dbReference type="PANTHER" id="PTHR10947">
    <property type="entry name" value="PHENYLALANYL-TRNA SYNTHETASE BETA CHAIN AND LEUCINE-RICH REPEAT-CONTAINING PROTEIN 47"/>
    <property type="match status" value="1"/>
</dbReference>
<dbReference type="CDD" id="cd00769">
    <property type="entry name" value="PheRS_beta_core"/>
    <property type="match status" value="1"/>
</dbReference>
<dbReference type="CDD" id="cd02796">
    <property type="entry name" value="tRNA_bind_bactPheRS"/>
    <property type="match status" value="1"/>
</dbReference>
<evidence type="ECO:0000256" key="8">
    <source>
        <dbReference type="ARBA" id="ARBA00022741"/>
    </source>
</evidence>
<dbReference type="NCBIfam" id="NF045760">
    <property type="entry name" value="YtpR"/>
    <property type="match status" value="1"/>
</dbReference>
<dbReference type="InterPro" id="IPR045060">
    <property type="entry name" value="Phe-tRNA-ligase_IIc_bsu"/>
</dbReference>
<evidence type="ECO:0000256" key="15">
    <source>
        <dbReference type="HAMAP-Rule" id="MF_00283"/>
    </source>
</evidence>
<evidence type="ECO:0000256" key="17">
    <source>
        <dbReference type="SAM" id="MobiDB-lite"/>
    </source>
</evidence>
<evidence type="ECO:0000256" key="9">
    <source>
        <dbReference type="ARBA" id="ARBA00022840"/>
    </source>
</evidence>
<accession>A0ABY8LAV7</accession>
<dbReference type="InterPro" id="IPR041616">
    <property type="entry name" value="PheRS_beta_core"/>
</dbReference>
<dbReference type="Pfam" id="PF03484">
    <property type="entry name" value="B5"/>
    <property type="match status" value="1"/>
</dbReference>
<dbReference type="Pfam" id="PF01588">
    <property type="entry name" value="tRNA_bind"/>
    <property type="match status" value="1"/>
</dbReference>
<evidence type="ECO:0000256" key="12">
    <source>
        <dbReference type="ARBA" id="ARBA00022917"/>
    </source>
</evidence>
<feature type="binding site" evidence="15">
    <location>
        <position position="459"/>
    </location>
    <ligand>
        <name>Mg(2+)</name>
        <dbReference type="ChEBI" id="CHEBI:18420"/>
        <note>shared with alpha subunit</note>
    </ligand>
</feature>
<evidence type="ECO:0000256" key="16">
    <source>
        <dbReference type="PROSITE-ProRule" id="PRU00209"/>
    </source>
</evidence>
<protein>
    <recommendedName>
        <fullName evidence="15">Phenylalanine--tRNA ligase beta subunit</fullName>
        <ecNumber evidence="15">6.1.1.20</ecNumber>
    </recommendedName>
    <alternativeName>
        <fullName evidence="15">Phenylalanyl-tRNA synthetase beta subunit</fullName>
        <shortName evidence="15">PheRS</shortName>
    </alternativeName>
</protein>
<dbReference type="InterPro" id="IPR045864">
    <property type="entry name" value="aa-tRNA-synth_II/BPL/LPL"/>
</dbReference>
<evidence type="ECO:0000256" key="1">
    <source>
        <dbReference type="ARBA" id="ARBA00004496"/>
    </source>
</evidence>
<keyword evidence="4 15" id="KW-0963">Cytoplasm</keyword>
<keyword evidence="10 15" id="KW-0460">Magnesium</keyword>
<dbReference type="InterPro" id="IPR002547">
    <property type="entry name" value="tRNA-bd_dom"/>
</dbReference>
<evidence type="ECO:0000256" key="7">
    <source>
        <dbReference type="ARBA" id="ARBA00022723"/>
    </source>
</evidence>
<sequence>MKFTLSWLKRHLETSATVDQIAEALTDLGLEVEGIEDRGARLKDFTLGYVKSAEKHPDADRLRVCQVETDEGVTQIICGAPNARAGITVVVAKPGVYVPGIDTTIGVGKIRGVESHGMMASERELELSEEHDGIIELPSGEVGQRFTDWLAEHEPAKVDPVIEIAITPNRPDALGVRGIARDLAARGLGVMKPLETPVVADAFDSPVGVTIDADTRDGCPVFALRVIRGVRNGPSPDWLQDKLRAIGLRPISFLVDVTNWFTYDLNRPLHVFDADVVKGDLRVHRAAGGETITALDEKDYTLPAGAIAISDDTGVESIAGIMGGAHSGVTEATVNVVVESAYWDPVQIAHTGRALKINSDARYRFERGVDPAFTPEGLDHAVALILEQAGGEASAMVVAGAVPDTARAYRLDTDRVESLVGMAIPAAEQRATLEALGFALEGDLAHVPSWRPDVQGEADLVEEVARIASLTKLQGRPMTRPAQVLRPVLTPQQQRERMARRTAASLGYDECVTYSFIDAAAAALFGGGTDATRLENPISSDMSHMRPDLLPGLLQAAARNQARGLADLALFEAGHAFAGGEPGEQGFRLTGLQVGHTGPKNVHGTRRAVDLFDARADAEAVLAALGAPASAQVFHGASDWWHPGRSGRIGLGPKKVLAEFGEIHPRILRALDVKGPAVGFTVFPAEVPQPKSQTTSRGALALPDLQAVERDFAFVVDAQVEAQKLVQAAQGADKALIAEVRVFDEFVGGSLGEGRKSLALTVRLQPTEKTLTDKEIEAVAAKVVEKVVKATGGSSGGRGQGPGCPQTRRHIMRAKALGPGHGRADGIGHGPGARPRNCLRSLPPRPRRTSRPSKSDSVHAPFASITEWRGRSM</sequence>
<evidence type="ECO:0000259" key="18">
    <source>
        <dbReference type="PROSITE" id="PS50886"/>
    </source>
</evidence>
<proteinExistence type="inferred from homology"/>
<gene>
    <name evidence="15 21" type="primary">pheT</name>
    <name evidence="21" type="ORF">P8627_10780</name>
</gene>
<dbReference type="SUPFAM" id="SSF54991">
    <property type="entry name" value="Anticodon-binding domain of PheRS"/>
    <property type="match status" value="1"/>
</dbReference>
<keyword evidence="8 15" id="KW-0547">Nucleotide-binding</keyword>
<feature type="domain" description="B5" evidence="20">
    <location>
        <begin position="404"/>
        <end position="475"/>
    </location>
</feature>
<dbReference type="Gene3D" id="3.50.40.10">
    <property type="entry name" value="Phenylalanyl-trna Synthetase, Chain B, domain 3"/>
    <property type="match status" value="1"/>
</dbReference>
<dbReference type="Pfam" id="PF03483">
    <property type="entry name" value="B3_4"/>
    <property type="match status" value="1"/>
</dbReference>
<feature type="region of interest" description="Disordered" evidence="17">
    <location>
        <begin position="818"/>
        <end position="873"/>
    </location>
</feature>
<dbReference type="InterPro" id="IPR004532">
    <property type="entry name" value="Phe-tRNA-ligase_IIc_bsu_bact"/>
</dbReference>
<dbReference type="Gene3D" id="3.30.56.10">
    <property type="match status" value="2"/>
</dbReference>
<evidence type="ECO:0000313" key="21">
    <source>
        <dbReference type="EMBL" id="WGH77523.1"/>
    </source>
</evidence>
<dbReference type="SMART" id="SM00873">
    <property type="entry name" value="B3_4"/>
    <property type="match status" value="1"/>
</dbReference>
<dbReference type="InterPro" id="IPR012340">
    <property type="entry name" value="NA-bd_OB-fold"/>
</dbReference>
<keyword evidence="7 15" id="KW-0479">Metal-binding</keyword>
<dbReference type="PROSITE" id="PS51483">
    <property type="entry name" value="B5"/>
    <property type="match status" value="1"/>
</dbReference>
<evidence type="ECO:0000256" key="13">
    <source>
        <dbReference type="ARBA" id="ARBA00023146"/>
    </source>
</evidence>
<feature type="binding site" evidence="15">
    <location>
        <position position="462"/>
    </location>
    <ligand>
        <name>Mg(2+)</name>
        <dbReference type="ChEBI" id="CHEBI:18420"/>
        <note>shared with alpha subunit</note>
    </ligand>
</feature>
<organism evidence="21 22">
    <name type="scientific">Jannaschia ovalis</name>
    <dbReference type="NCBI Taxonomy" id="3038773"/>
    <lineage>
        <taxon>Bacteria</taxon>
        <taxon>Pseudomonadati</taxon>
        <taxon>Pseudomonadota</taxon>
        <taxon>Alphaproteobacteria</taxon>
        <taxon>Rhodobacterales</taxon>
        <taxon>Roseobacteraceae</taxon>
        <taxon>Jannaschia</taxon>
    </lineage>
</organism>
<comment type="subunit">
    <text evidence="3 15">Tetramer of two alpha and two beta subunits.</text>
</comment>
<dbReference type="SUPFAM" id="SSF55681">
    <property type="entry name" value="Class II aaRS and biotin synthetases"/>
    <property type="match status" value="1"/>
</dbReference>
<evidence type="ECO:0000256" key="14">
    <source>
        <dbReference type="ARBA" id="ARBA00049255"/>
    </source>
</evidence>
<feature type="binding site" evidence="15">
    <location>
        <position position="453"/>
    </location>
    <ligand>
        <name>Mg(2+)</name>
        <dbReference type="ChEBI" id="CHEBI:18420"/>
        <note>shared with alpha subunit</note>
    </ligand>
</feature>
<evidence type="ECO:0000313" key="22">
    <source>
        <dbReference type="Proteomes" id="UP001243420"/>
    </source>
</evidence>
<dbReference type="GO" id="GO:0004826">
    <property type="term" value="F:phenylalanine-tRNA ligase activity"/>
    <property type="evidence" value="ECO:0007669"/>
    <property type="project" value="UniProtKB-EC"/>
</dbReference>
<dbReference type="InterPro" id="IPR005147">
    <property type="entry name" value="tRNA_synthase_B5-dom"/>
</dbReference>
<comment type="subcellular location">
    <subcellularLocation>
        <location evidence="1 15">Cytoplasm</location>
    </subcellularLocation>
</comment>
<dbReference type="Pfam" id="PF03147">
    <property type="entry name" value="FDX-ACB"/>
    <property type="match status" value="1"/>
</dbReference>
<evidence type="ECO:0000259" key="20">
    <source>
        <dbReference type="PROSITE" id="PS51483"/>
    </source>
</evidence>
<feature type="binding site" evidence="15">
    <location>
        <position position="463"/>
    </location>
    <ligand>
        <name>Mg(2+)</name>
        <dbReference type="ChEBI" id="CHEBI:18420"/>
        <note>shared with alpha subunit</note>
    </ligand>
</feature>
<keyword evidence="5 16" id="KW-0820">tRNA-binding</keyword>
<keyword evidence="12 15" id="KW-0648">Protein biosynthesis</keyword>
<dbReference type="PROSITE" id="PS50886">
    <property type="entry name" value="TRBD"/>
    <property type="match status" value="1"/>
</dbReference>
<dbReference type="InterPro" id="IPR036690">
    <property type="entry name" value="Fdx_antiC-bd_sf"/>
</dbReference>
<comment type="catalytic activity">
    <reaction evidence="14 15">
        <text>tRNA(Phe) + L-phenylalanine + ATP = L-phenylalanyl-tRNA(Phe) + AMP + diphosphate + H(+)</text>
        <dbReference type="Rhea" id="RHEA:19413"/>
        <dbReference type="Rhea" id="RHEA-COMP:9668"/>
        <dbReference type="Rhea" id="RHEA-COMP:9699"/>
        <dbReference type="ChEBI" id="CHEBI:15378"/>
        <dbReference type="ChEBI" id="CHEBI:30616"/>
        <dbReference type="ChEBI" id="CHEBI:33019"/>
        <dbReference type="ChEBI" id="CHEBI:58095"/>
        <dbReference type="ChEBI" id="CHEBI:78442"/>
        <dbReference type="ChEBI" id="CHEBI:78531"/>
        <dbReference type="ChEBI" id="CHEBI:456215"/>
        <dbReference type="EC" id="6.1.1.20"/>
    </reaction>
</comment>
<dbReference type="Pfam" id="PF17759">
    <property type="entry name" value="tRNA_synthFbeta"/>
    <property type="match status" value="1"/>
</dbReference>
<keyword evidence="6 15" id="KW-0436">Ligase</keyword>
<dbReference type="SUPFAM" id="SSF50249">
    <property type="entry name" value="Nucleic acid-binding proteins"/>
    <property type="match status" value="1"/>
</dbReference>
<dbReference type="PANTHER" id="PTHR10947:SF0">
    <property type="entry name" value="PHENYLALANINE--TRNA LIGASE BETA SUBUNIT"/>
    <property type="match status" value="1"/>
</dbReference>
<name>A0ABY8LAV7_9RHOB</name>
<evidence type="ECO:0000256" key="4">
    <source>
        <dbReference type="ARBA" id="ARBA00022490"/>
    </source>
</evidence>
<dbReference type="InterPro" id="IPR005146">
    <property type="entry name" value="B3/B4_tRNA-bd"/>
</dbReference>
<evidence type="ECO:0000256" key="5">
    <source>
        <dbReference type="ARBA" id="ARBA00022555"/>
    </source>
</evidence>
<dbReference type="EMBL" id="CP122537">
    <property type="protein sequence ID" value="WGH77523.1"/>
    <property type="molecule type" value="Genomic_DNA"/>
</dbReference>